<dbReference type="RefSeq" id="WP_172628289.1">
    <property type="nucleotide sequence ID" value="NZ_CAADFC020000028.1"/>
</dbReference>
<dbReference type="Gene3D" id="2.40.128.380">
    <property type="entry name" value="T3SS negative regulator GrlR"/>
    <property type="match status" value="1"/>
</dbReference>
<reference evidence="2" key="1">
    <citation type="submission" date="2019-02" db="EMBL/GenBank/DDBJ databases">
        <authorList>
            <person name="Pothier F.J."/>
        </authorList>
    </citation>
    <scope>NUCLEOTIDE SEQUENCE</scope>
    <source>
        <strain evidence="2">CI-1B</strain>
    </source>
</reference>
<name>A0A508TRG2_9BRAD</name>
<dbReference type="InterPro" id="IPR043019">
    <property type="entry name" value="GrlR_sf"/>
</dbReference>
<evidence type="ECO:0000313" key="3">
    <source>
        <dbReference type="Proteomes" id="UP000328092"/>
    </source>
</evidence>
<comment type="caution">
    <text evidence="2">The sequence shown here is derived from an EMBL/GenBank/DDBJ whole genome shotgun (WGS) entry which is preliminary data.</text>
</comment>
<evidence type="ECO:0000313" key="2">
    <source>
        <dbReference type="EMBL" id="VIO76892.1"/>
    </source>
</evidence>
<proteinExistence type="predicted"/>
<evidence type="ECO:0008006" key="4">
    <source>
        <dbReference type="Google" id="ProtNLM"/>
    </source>
</evidence>
<dbReference type="Proteomes" id="UP000328092">
    <property type="component" value="Unassembled WGS sequence"/>
</dbReference>
<dbReference type="EMBL" id="CAADFC020000028">
    <property type="protein sequence ID" value="VIO76892.1"/>
    <property type="molecule type" value="Genomic_DNA"/>
</dbReference>
<organism evidence="2 3">
    <name type="scientific">Bradyrhizobium ivorense</name>
    <dbReference type="NCBI Taxonomy" id="2511166"/>
    <lineage>
        <taxon>Bacteria</taxon>
        <taxon>Pseudomonadati</taxon>
        <taxon>Pseudomonadota</taxon>
        <taxon>Alphaproteobacteria</taxon>
        <taxon>Hyphomicrobiales</taxon>
        <taxon>Nitrobacteraceae</taxon>
        <taxon>Bradyrhizobium</taxon>
    </lineage>
</organism>
<dbReference type="AlphaFoldDB" id="A0A508TRG2"/>
<keyword evidence="3" id="KW-1185">Reference proteome</keyword>
<sequence>MQRDGQYAAWFRTPRGEGTGIVYLANGRISGGDCMFVYGGSYELDQDRFTATLTTRRYADGPTTVFGCDEIEAQITGTFNGKRAVCTGTARQAPGVPFEATLFLQEQEAEPTPSRKSTAAPADPARLAKLPKRRPAFVAKRFG</sequence>
<accession>A0A508TRG2</accession>
<feature type="region of interest" description="Disordered" evidence="1">
    <location>
        <begin position="106"/>
        <end position="126"/>
    </location>
</feature>
<evidence type="ECO:0000256" key="1">
    <source>
        <dbReference type="SAM" id="MobiDB-lite"/>
    </source>
</evidence>
<protein>
    <recommendedName>
        <fullName evidence="4">T3SS negative regulator,GrlR</fullName>
    </recommendedName>
</protein>
<gene>
    <name evidence="2" type="ORF">CI1B_67700</name>
</gene>